<keyword evidence="1" id="KW-0732">Signal</keyword>
<comment type="caution">
    <text evidence="2">The sequence shown here is derived from an EMBL/GenBank/DDBJ whole genome shotgun (WGS) entry which is preliminary data.</text>
</comment>
<evidence type="ECO:0000313" key="3">
    <source>
        <dbReference type="Proteomes" id="UP000249377"/>
    </source>
</evidence>
<keyword evidence="3" id="KW-1185">Reference proteome</keyword>
<organism evidence="2 3">
    <name type="scientific">Hydrogeniiclostridium mannosilyticum</name>
    <dbReference type="NCBI Taxonomy" id="2764322"/>
    <lineage>
        <taxon>Bacteria</taxon>
        <taxon>Bacillati</taxon>
        <taxon>Bacillota</taxon>
        <taxon>Clostridia</taxon>
        <taxon>Eubacteriales</taxon>
        <taxon>Acutalibacteraceae</taxon>
        <taxon>Hydrogeniiclostridium</taxon>
    </lineage>
</organism>
<dbReference type="RefSeq" id="WP_112331277.1">
    <property type="nucleotide sequence ID" value="NZ_QLYR01000001.1"/>
</dbReference>
<feature type="chain" id="PRO_5016263858" evidence="1">
    <location>
        <begin position="26"/>
        <end position="464"/>
    </location>
</feature>
<reference evidence="2 3" key="1">
    <citation type="submission" date="2018-06" db="EMBL/GenBank/DDBJ databases">
        <title>Noncontiguous genome sequence of Ruminococcaceae bacterium ASD2818.</title>
        <authorList>
            <person name="Chaplin A.V."/>
            <person name="Sokolova S.R."/>
            <person name="Kochetkova T.O."/>
            <person name="Goltsov A.Y."/>
            <person name="Trofimov D.Y."/>
            <person name="Efimov B.A."/>
        </authorList>
    </citation>
    <scope>NUCLEOTIDE SEQUENCE [LARGE SCALE GENOMIC DNA]</scope>
    <source>
        <strain evidence="2 3">ASD2818</strain>
    </source>
</reference>
<gene>
    <name evidence="2" type="ORF">DPQ25_00800</name>
</gene>
<name>A0A328UG97_9FIRM</name>
<dbReference type="AlphaFoldDB" id="A0A328UG97"/>
<feature type="signal peptide" evidence="1">
    <location>
        <begin position="1"/>
        <end position="25"/>
    </location>
</feature>
<sequence length="464" mass="51929">MKKQILSLLLCCCLLITVLPITASAEGETPTGGAITRPSIKDIIGHIGSSAYDAYDASLNFWNDYGNNISGGFSQAGERWNIIKNTPDFASDYGDAVKVGDGIFTAAGAATNIMDSVSAAHQLTHPQDNPYAAHPALSTAYDTLTAWQAMMNWAEMAVGDKDPTGGVKFTNYLLGEAVKEWSNTATQTALLDYADHSTLIGTFDITIQNVNDYYTHLFQDMFYPSRDAEWSLEDWWKKSYYDKLNFYAQMVKEGREKEFEWLRDQLLNMAPHTGGTVLPNNTEAKKPNIYLYPETETEITVTFEKPEYLTSSIPDYTGAWTVTASPDGKLTNAVGNSYSYLFYEALVKKKAFQTEEGFLVPADKRDEVFRRVLTDYGFNEQETADFIEYWSDYLTSGEDYVMYPILTDGVDTAMPVSFSVKPDSITRIWFGFAHYDGSEIKKPEITPIERKGFTVVEWGGAVLD</sequence>
<evidence type="ECO:0000313" key="2">
    <source>
        <dbReference type="EMBL" id="RAQ30081.1"/>
    </source>
</evidence>
<dbReference type="Proteomes" id="UP000249377">
    <property type="component" value="Unassembled WGS sequence"/>
</dbReference>
<proteinExistence type="predicted"/>
<evidence type="ECO:0000256" key="1">
    <source>
        <dbReference type="SAM" id="SignalP"/>
    </source>
</evidence>
<protein>
    <submittedName>
        <fullName evidence="2">Uncharacterized protein</fullName>
    </submittedName>
</protein>
<accession>A0A328UG97</accession>
<dbReference type="EMBL" id="QLYR01000001">
    <property type="protein sequence ID" value="RAQ30081.1"/>
    <property type="molecule type" value="Genomic_DNA"/>
</dbReference>